<keyword evidence="2" id="KW-0846">Cobalamin</keyword>
<dbReference type="GO" id="GO:0006260">
    <property type="term" value="P:DNA replication"/>
    <property type="evidence" value="ECO:0007669"/>
    <property type="project" value="InterPro"/>
</dbReference>
<evidence type="ECO:0000313" key="7">
    <source>
        <dbReference type="Proteomes" id="UP000307378"/>
    </source>
</evidence>
<reference evidence="6 7" key="1">
    <citation type="submission" date="2019-04" db="EMBL/GenBank/DDBJ databases">
        <title>genome sequence of strain W3.</title>
        <authorList>
            <person name="Gao J."/>
            <person name="Sun J."/>
        </authorList>
    </citation>
    <scope>NUCLEOTIDE SEQUENCE [LARGE SCALE GENOMIC DNA]</scope>
    <source>
        <strain evidence="6 7">W3</strain>
    </source>
</reference>
<dbReference type="EC" id="1.17.4.2" evidence="6"/>
<dbReference type="PANTHER" id="PTHR43371">
    <property type="entry name" value="VITAMIN B12-DEPENDENT RIBONUCLEOTIDE REDUCTASE"/>
    <property type="match status" value="1"/>
</dbReference>
<dbReference type="AlphaFoldDB" id="A0A4S8Q7R0"/>
<accession>A0A4S8Q7R0</accession>
<comment type="cofactor">
    <cofactor evidence="1">
        <name>adenosylcob(III)alamin</name>
        <dbReference type="ChEBI" id="CHEBI:18408"/>
    </cofactor>
</comment>
<dbReference type="Gene3D" id="3.20.70.20">
    <property type="match status" value="1"/>
</dbReference>
<organism evidence="6 7">
    <name type="scientific">Rhizobium rosettiformans W3</name>
    <dbReference type="NCBI Taxonomy" id="538378"/>
    <lineage>
        <taxon>Bacteria</taxon>
        <taxon>Pseudomonadati</taxon>
        <taxon>Pseudomonadota</taxon>
        <taxon>Alphaproteobacteria</taxon>
        <taxon>Hyphomicrobiales</taxon>
        <taxon>Rhizobiaceae</taxon>
        <taxon>Rhizobium/Agrobacterium group</taxon>
        <taxon>Rhizobium</taxon>
    </lineage>
</organism>
<sequence length="741" mass="83912">MNNVLEAAKGSIRSQIVERRTYLRPLNEDGTTFETFEQSVDRMIDHQRWLWERAKAGMHKDPKTDIWDLEALDAKQEEELEELRLLLLQRKVTLAGRTRWLGGTDVAKSRESSMFNCSFLEVRSVYDVVDVLWLLLQGCGVGFRPIVGVLNGFNNKIENVEIVRSTRTSKGGREKNKETFNKKTGTWTIKVGDSAEAWAKSIGKLLAGKKPAKKLVLDFSEIRPAGERLKGYGWISSGDEQIAIAFEAIARIMSNAAGRLLTRIEILDIVNWLGTVLSSRRSAEICLMAVGEPEWEQFAAAKSEWWDFYNAEGEKFEVPEGLNIFSATDKPIIKRMAESVGYFDRAQRQQSNNTLMFYHRPDYWEVRNIFDMMVKAGGSEPGFSNAVEALRRAPWFKGGNPCYEILLGDRSFCNLVETVLFRFNGDLAGLLRAHYLVARANYRQTCVWLDDGILQRGWHELNEFLRLCGVGVTGVVSWDLQKDAQAWRDLRDAAQTGAHAQADELGMPRAKAVTTIKPSGTQSKTLSLQGQEVPEGIHSPLGRFIFNNVGMSAHDPLVPMLKKANYHVFPKPNDPSSVLVQIPVEYSNIEFSKVTRTLKRQENVYTGHGDFEVREYEEQVEVEVNLESAVDQLNRYKLVMENYVDHNCSITVSYDPSEVPAIIDWFMNNWDSFVGVSFLYRNAPSKTAEDLGYAYLPQAVVDEQTYREYEAQLLPIDWTGTETELAVENAGEECIGACPVR</sequence>
<dbReference type="Gene3D" id="3.30.1620.10">
    <property type="entry name" value="b-12 dependent (class ii) ribonucleotide reductase, Chain A, Domain 2"/>
    <property type="match status" value="1"/>
</dbReference>
<dbReference type="GO" id="GO:0000166">
    <property type="term" value="F:nucleotide binding"/>
    <property type="evidence" value="ECO:0007669"/>
    <property type="project" value="InterPro"/>
</dbReference>
<dbReference type="RefSeq" id="WP_136540333.1">
    <property type="nucleotide sequence ID" value="NZ_STGU01000004.1"/>
</dbReference>
<name>A0A4S8Q7R0_9HYPH</name>
<dbReference type="InterPro" id="IPR054158">
    <property type="entry name" value="RNR-II_ins_dom"/>
</dbReference>
<evidence type="ECO:0000259" key="5">
    <source>
        <dbReference type="Pfam" id="PF21995"/>
    </source>
</evidence>
<evidence type="ECO:0000256" key="2">
    <source>
        <dbReference type="ARBA" id="ARBA00022628"/>
    </source>
</evidence>
<dbReference type="SUPFAM" id="SSF51998">
    <property type="entry name" value="PFL-like glycyl radical enzymes"/>
    <property type="match status" value="1"/>
</dbReference>
<proteinExistence type="predicted"/>
<evidence type="ECO:0000256" key="3">
    <source>
        <dbReference type="ARBA" id="ARBA00023002"/>
    </source>
</evidence>
<evidence type="ECO:0000313" key="6">
    <source>
        <dbReference type="EMBL" id="THV36899.1"/>
    </source>
</evidence>
<dbReference type="GO" id="GO:0008998">
    <property type="term" value="F:ribonucleoside-triphosphate reductase (thioredoxin) activity"/>
    <property type="evidence" value="ECO:0007669"/>
    <property type="project" value="UniProtKB-EC"/>
</dbReference>
<dbReference type="GO" id="GO:0004748">
    <property type="term" value="F:ribonucleoside-diphosphate reductase activity, thioredoxin disulfide as acceptor"/>
    <property type="evidence" value="ECO:0007669"/>
    <property type="project" value="InterPro"/>
</dbReference>
<dbReference type="Pfam" id="PF21995">
    <property type="entry name" value="RNR-II_ins_dom"/>
    <property type="match status" value="1"/>
</dbReference>
<evidence type="ECO:0000256" key="4">
    <source>
        <dbReference type="ARBA" id="ARBA00023285"/>
    </source>
</evidence>
<evidence type="ECO:0000256" key="1">
    <source>
        <dbReference type="ARBA" id="ARBA00001922"/>
    </source>
</evidence>
<feature type="domain" description="B12-dependent ribonucleotide reductase insertion" evidence="5">
    <location>
        <begin position="175"/>
        <end position="248"/>
    </location>
</feature>
<dbReference type="Gene3D" id="3.90.1390.10">
    <property type="entry name" value="b-12 dependent (class ii) ribonucleotide reductase, chain A, domain 3"/>
    <property type="match status" value="1"/>
</dbReference>
<gene>
    <name evidence="6" type="primary">nrdJ</name>
    <name evidence="6" type="ORF">FAA86_10405</name>
</gene>
<dbReference type="InterPro" id="IPR050862">
    <property type="entry name" value="RdRp_reductase_class-2"/>
</dbReference>
<dbReference type="PANTHER" id="PTHR43371:SF1">
    <property type="entry name" value="RIBONUCLEOSIDE-DIPHOSPHATE REDUCTASE"/>
    <property type="match status" value="1"/>
</dbReference>
<keyword evidence="3 6" id="KW-0560">Oxidoreductase</keyword>
<dbReference type="InterPro" id="IPR013345">
    <property type="entry name" value="RTP_Rdtase_AdoCbl-dep"/>
</dbReference>
<comment type="caution">
    <text evidence="6">The sequence shown here is derived from an EMBL/GenBank/DDBJ whole genome shotgun (WGS) entry which is preliminary data.</text>
</comment>
<protein>
    <submittedName>
        <fullName evidence="6">Ribonucleoside-triphosphate reductase, adenosylcobalamin-dependent</fullName>
        <ecNumber evidence="6">1.17.4.2</ecNumber>
    </submittedName>
</protein>
<dbReference type="GO" id="GO:0031419">
    <property type="term" value="F:cobalamin binding"/>
    <property type="evidence" value="ECO:0007669"/>
    <property type="project" value="UniProtKB-KW"/>
</dbReference>
<keyword evidence="4" id="KW-0170">Cobalt</keyword>
<dbReference type="EMBL" id="STGU01000004">
    <property type="protein sequence ID" value="THV36899.1"/>
    <property type="molecule type" value="Genomic_DNA"/>
</dbReference>
<dbReference type="NCBIfam" id="TIGR02505">
    <property type="entry name" value="RTPR"/>
    <property type="match status" value="1"/>
</dbReference>
<dbReference type="Proteomes" id="UP000307378">
    <property type="component" value="Unassembled WGS sequence"/>
</dbReference>